<protein>
    <submittedName>
        <fullName evidence="3">Cna B-type domain-containing protein</fullName>
    </submittedName>
</protein>
<dbReference type="PROSITE" id="PS50234">
    <property type="entry name" value="VWFA"/>
    <property type="match status" value="1"/>
</dbReference>
<dbReference type="Gene3D" id="3.40.50.410">
    <property type="entry name" value="von Willebrand factor, type A domain"/>
    <property type="match status" value="1"/>
</dbReference>
<dbReference type="CDD" id="cd00198">
    <property type="entry name" value="vWFA"/>
    <property type="match status" value="1"/>
</dbReference>
<sequence length="1363" mass="151384">MRIFRKFKKTIILSLIFSMIMPIFLSGISLAQRNDNKSSGTHTTVGSKKNLTRAKNSPVIGVDHPINPGEVMLFKEVKKVEGKLNTFDVTLRMEAKDVSKKSDIVLVIDRSGSMNDNSRMKKAKEAAREFIDKLLPSNNTRISIVSFASDVRTDQGLTNNKDNLKNAVDRIYADGGTFTQSGIKQAEAILSNSNADNKHIIFLSDGEPTFSYLIGNGYNADDYFSKEINPNINIPKEAFTDERIGNGNGLIWRKWKPFKYYLYHNHGNNAIAQSKYAKASGYSIWSVALEAGQTGTKVLNAVASPGQSYNATPAELNKIFNEIAGKISSAMKDAHVTDPMGAGFQIPVGEVSNIQAVPKNPAPTYDTSVTPHKLIWNPGTVTTPIEEGSDIKYAELKYRVVINDHILNVELDANGHYDTNGNASVSYIDINGNKQTPAFPKPNAKPVIIKMEKVLLDSRGNKIPSSDGRKFNFNLKLQEDNEFNQDYEVKGNAARVMTDLRIDKHYTLTENKFSGSPSSEQNDYDIDVKWKTWDGTQSGKGNDNSLSNWLVPKNANGEPLNTTITVTNKEKANGKLTIKKTFNPDDNLPFNNFLSNLNSLLPKNLRSGEPKYTITVVGKSLYSDEEIFRQTYELSVGETKEITGLHYGNYKVTEEGKTPNFIDSDGVNDGIVSIKVDKKEASVEIINRPENNDYTTDFEASKTWVNGPTADHTAPEFKLYADGKDVTDANADKLEITPNNGTASQFTYKWTGVKKYNTSGKLINYTVKEKDANDDNEFKINNNTYTVTQNGNNITNTYKQPTDGKVEVTKEWDGPEEGKLKRPKINLTLYRKVAGGEEEKVPEAEVKVVDGTTTTAKWENLKTKDINGKDYTFIVKESFKNADDVNNGNWTIVESTEVKNGVATIKNKAVSGEENLGKLIVKKNLIVSGANVRKARGLEPVKFEFKVTGPNGYEETFKLSPGESKELKELYFGEYKVEETDTKGYTASYSVVDGKVTLKSTDKEKTVEVTNTSGGEGTVVEKTVEKVWVNGPKPSTTIELWRKNNVEGADKIDEKVDEFVVAENASGEGLKKTFENLAKHDPKGNEYEYYVKEEQVPENYEKSIEGLKVTNTYKQPTDGKVEVTKEWDGPEEGKLKRPKINLTLYRKVAGGEEEKVPEAEVKVVDGTTTTAKWENLKTKDINGKDYTFVVKESFKNADDVNNGNWTIVESTEVKNGVATIKNKAVSGEENLGKLVVKKNLVVLGNRYELKSKKFEFKVIGPNGYEETFKLSPGESKELKELYFGEYTVEETDAKGCKTAYSVADGKVTLKSTDKVKTVEVTNTSTEKVPNGKLPKMSISGTGLTMLVISSFAGVILTKRRKNR</sequence>
<evidence type="ECO:0000313" key="3">
    <source>
        <dbReference type="EMBL" id="WBB30720.1"/>
    </source>
</evidence>
<evidence type="ECO:0000256" key="1">
    <source>
        <dbReference type="SAM" id="Phobius"/>
    </source>
</evidence>
<dbReference type="PANTHER" id="PTHR10579:SF43">
    <property type="entry name" value="ZINC FINGER (C3HC4-TYPE RING FINGER) FAMILY PROTEIN"/>
    <property type="match status" value="1"/>
</dbReference>
<keyword evidence="1" id="KW-1133">Transmembrane helix</keyword>
<dbReference type="Gene3D" id="2.60.40.1140">
    <property type="entry name" value="Collagen-binding surface protein Cna, B-type domain"/>
    <property type="match status" value="4"/>
</dbReference>
<dbReference type="InterPro" id="IPR051266">
    <property type="entry name" value="CLCR"/>
</dbReference>
<dbReference type="SUPFAM" id="SSF53300">
    <property type="entry name" value="vWA-like"/>
    <property type="match status" value="1"/>
</dbReference>
<dbReference type="Pfam" id="PF13519">
    <property type="entry name" value="VWA_2"/>
    <property type="match status" value="1"/>
</dbReference>
<dbReference type="SMART" id="SM00327">
    <property type="entry name" value="VWA"/>
    <property type="match status" value="1"/>
</dbReference>
<reference evidence="3" key="1">
    <citation type="submission" date="2022-07" db="EMBL/GenBank/DDBJ databases">
        <title>Parvimonas micra travels from the subgingival sulcus of the human oral cavity to the colorectal adenocarcinoma.</title>
        <authorList>
            <person name="Conde-Perez K."/>
            <person name="Buetas E."/>
            <person name="Aja-Macaya P."/>
            <person name="Martin-De Arribas E."/>
            <person name="Iglesias-Corras I."/>
            <person name="Trigo-Tasende N."/>
            <person name="Nasser-Ali M."/>
            <person name="Estevez L.S."/>
            <person name="Rumbo-Feal S."/>
            <person name="Otero-Alen B."/>
            <person name="Noguera J.F."/>
            <person name="Concha A."/>
            <person name="Pardinas-Lopez S."/>
            <person name="Carda-Dieguez M."/>
            <person name="Gomez-Randulfe I."/>
            <person name="Martinez-Lago N."/>
            <person name="Ladra S."/>
            <person name="Aparicio L.A."/>
            <person name="Bou G."/>
            <person name="Mira A."/>
            <person name="Vallejo J.A."/>
            <person name="Poza M."/>
        </authorList>
    </citation>
    <scope>NUCLEOTIDE SEQUENCE</scope>
    <source>
        <strain evidence="3">PM102KC-G-1</strain>
    </source>
</reference>
<dbReference type="RefSeq" id="WP_269755145.1">
    <property type="nucleotide sequence ID" value="NZ_CP101412.1"/>
</dbReference>
<dbReference type="SUPFAM" id="SSF49478">
    <property type="entry name" value="Cna protein B-type domain"/>
    <property type="match status" value="4"/>
</dbReference>
<dbReference type="InterPro" id="IPR008454">
    <property type="entry name" value="Collagen-bd_Cna-like_B-typ_dom"/>
</dbReference>
<feature type="transmembrane region" description="Helical" evidence="1">
    <location>
        <begin position="1336"/>
        <end position="1357"/>
    </location>
</feature>
<proteinExistence type="predicted"/>
<gene>
    <name evidence="3" type="ORF">NM222_07150</name>
</gene>
<dbReference type="InterPro" id="IPR036465">
    <property type="entry name" value="vWFA_dom_sf"/>
</dbReference>
<dbReference type="InterPro" id="IPR002035">
    <property type="entry name" value="VWF_A"/>
</dbReference>
<organism evidence="3 4">
    <name type="scientific">Parvimonas micra</name>
    <dbReference type="NCBI Taxonomy" id="33033"/>
    <lineage>
        <taxon>Bacteria</taxon>
        <taxon>Bacillati</taxon>
        <taxon>Bacillota</taxon>
        <taxon>Tissierellia</taxon>
        <taxon>Tissierellales</taxon>
        <taxon>Peptoniphilaceae</taxon>
        <taxon>Parvimonas</taxon>
    </lineage>
</organism>
<keyword evidence="1" id="KW-0812">Transmembrane</keyword>
<evidence type="ECO:0000313" key="4">
    <source>
        <dbReference type="Proteomes" id="UP001210690"/>
    </source>
</evidence>
<evidence type="ECO:0000259" key="2">
    <source>
        <dbReference type="PROSITE" id="PS50234"/>
    </source>
</evidence>
<accession>A0AAX3K691</accession>
<keyword evidence="1" id="KW-0472">Membrane</keyword>
<dbReference type="Pfam" id="PF05738">
    <property type="entry name" value="Cna_B"/>
    <property type="match status" value="4"/>
</dbReference>
<dbReference type="Proteomes" id="UP001210690">
    <property type="component" value="Chromosome"/>
</dbReference>
<dbReference type="PANTHER" id="PTHR10579">
    <property type="entry name" value="CALCIUM-ACTIVATED CHLORIDE CHANNEL REGULATOR"/>
    <property type="match status" value="1"/>
</dbReference>
<dbReference type="EMBL" id="CP101412">
    <property type="protein sequence ID" value="WBB30720.1"/>
    <property type="molecule type" value="Genomic_DNA"/>
</dbReference>
<dbReference type="CDD" id="cd00222">
    <property type="entry name" value="CollagenBindB"/>
    <property type="match status" value="1"/>
</dbReference>
<feature type="domain" description="VWFA" evidence="2">
    <location>
        <begin position="103"/>
        <end position="327"/>
    </location>
</feature>
<name>A0AAX3K691_9FIRM</name>